<gene>
    <name evidence="6" type="ORF">QRT04_09765</name>
</gene>
<keyword evidence="7" id="KW-1185">Reference proteome</keyword>
<evidence type="ECO:0000256" key="1">
    <source>
        <dbReference type="ARBA" id="ARBA00023015"/>
    </source>
</evidence>
<organism evidence="6 7">
    <name type="scientific">Cellulomonas alba</name>
    <dbReference type="NCBI Taxonomy" id="3053467"/>
    <lineage>
        <taxon>Bacteria</taxon>
        <taxon>Bacillati</taxon>
        <taxon>Actinomycetota</taxon>
        <taxon>Actinomycetes</taxon>
        <taxon>Micrococcales</taxon>
        <taxon>Cellulomonadaceae</taxon>
        <taxon>Cellulomonas</taxon>
    </lineage>
</organism>
<sequence length="188" mass="20219">MARWQPGSQARLEREALELFVTRGYDQTTVAEIASRAGVTERTFYRYFADKREVLFAGGAVLEQELVAAIREAPEGTMPLDAVALGLDRLATGLFADRLEIAMRRATVVAAHPELQERELLKMAHLAAAAAGALRERGVAEPGASLAADSGVAVFRVAFAQWVAQRGATSLAELIRSGVRDLRALTAG</sequence>
<keyword evidence="2 4" id="KW-0238">DNA-binding</keyword>
<dbReference type="Pfam" id="PF00440">
    <property type="entry name" value="TetR_N"/>
    <property type="match status" value="1"/>
</dbReference>
<dbReference type="PROSITE" id="PS01081">
    <property type="entry name" value="HTH_TETR_1"/>
    <property type="match status" value="1"/>
</dbReference>
<dbReference type="PROSITE" id="PS50977">
    <property type="entry name" value="HTH_TETR_2"/>
    <property type="match status" value="1"/>
</dbReference>
<dbReference type="Proteomes" id="UP001529338">
    <property type="component" value="Unassembled WGS sequence"/>
</dbReference>
<dbReference type="PANTHER" id="PTHR30055">
    <property type="entry name" value="HTH-TYPE TRANSCRIPTIONAL REGULATOR RUTR"/>
    <property type="match status" value="1"/>
</dbReference>
<dbReference type="InterPro" id="IPR009057">
    <property type="entry name" value="Homeodomain-like_sf"/>
</dbReference>
<dbReference type="PRINTS" id="PR00455">
    <property type="entry name" value="HTHTETR"/>
</dbReference>
<accession>A0ABT7SG95</accession>
<dbReference type="InterPro" id="IPR001647">
    <property type="entry name" value="HTH_TetR"/>
</dbReference>
<feature type="domain" description="HTH tetR-type" evidence="5">
    <location>
        <begin position="6"/>
        <end position="66"/>
    </location>
</feature>
<dbReference type="SUPFAM" id="SSF46689">
    <property type="entry name" value="Homeodomain-like"/>
    <property type="match status" value="1"/>
</dbReference>
<feature type="DNA-binding region" description="H-T-H motif" evidence="4">
    <location>
        <begin position="29"/>
        <end position="48"/>
    </location>
</feature>
<name>A0ABT7SG95_9CELL</name>
<evidence type="ECO:0000313" key="6">
    <source>
        <dbReference type="EMBL" id="MDM7855217.1"/>
    </source>
</evidence>
<comment type="caution">
    <text evidence="6">The sequence shown here is derived from an EMBL/GenBank/DDBJ whole genome shotgun (WGS) entry which is preliminary data.</text>
</comment>
<evidence type="ECO:0000259" key="5">
    <source>
        <dbReference type="PROSITE" id="PS50977"/>
    </source>
</evidence>
<keyword evidence="1" id="KW-0805">Transcription regulation</keyword>
<dbReference type="Gene3D" id="1.10.357.10">
    <property type="entry name" value="Tetracycline Repressor, domain 2"/>
    <property type="match status" value="1"/>
</dbReference>
<proteinExistence type="predicted"/>
<evidence type="ECO:0000313" key="7">
    <source>
        <dbReference type="Proteomes" id="UP001529338"/>
    </source>
</evidence>
<dbReference type="InterPro" id="IPR023772">
    <property type="entry name" value="DNA-bd_HTH_TetR-type_CS"/>
</dbReference>
<dbReference type="RefSeq" id="WP_289455020.1">
    <property type="nucleotide sequence ID" value="NZ_JAUCGQ010000001.1"/>
</dbReference>
<evidence type="ECO:0000256" key="3">
    <source>
        <dbReference type="ARBA" id="ARBA00023163"/>
    </source>
</evidence>
<dbReference type="EMBL" id="JAUCGQ010000001">
    <property type="protein sequence ID" value="MDM7855217.1"/>
    <property type="molecule type" value="Genomic_DNA"/>
</dbReference>
<dbReference type="PANTHER" id="PTHR30055:SF238">
    <property type="entry name" value="MYCOFACTOCIN BIOSYNTHESIS TRANSCRIPTIONAL REGULATOR MFTR-RELATED"/>
    <property type="match status" value="1"/>
</dbReference>
<protein>
    <submittedName>
        <fullName evidence="6">TetR family transcriptional regulator</fullName>
    </submittedName>
</protein>
<evidence type="ECO:0000256" key="4">
    <source>
        <dbReference type="PROSITE-ProRule" id="PRU00335"/>
    </source>
</evidence>
<reference evidence="6 7" key="1">
    <citation type="submission" date="2023-06" db="EMBL/GenBank/DDBJ databases">
        <title>Cellulomonas sp. MW4 Whole genome sequence.</title>
        <authorList>
            <person name="Park S."/>
        </authorList>
    </citation>
    <scope>NUCLEOTIDE SEQUENCE [LARGE SCALE GENOMIC DNA]</scope>
    <source>
        <strain evidence="6 7">MW4</strain>
    </source>
</reference>
<keyword evidence="3" id="KW-0804">Transcription</keyword>
<dbReference type="InterPro" id="IPR050109">
    <property type="entry name" value="HTH-type_TetR-like_transc_reg"/>
</dbReference>
<evidence type="ECO:0000256" key="2">
    <source>
        <dbReference type="ARBA" id="ARBA00023125"/>
    </source>
</evidence>